<organism evidence="17 18">
    <name type="scientific">Hymenobacter jejuensis</name>
    <dbReference type="NCBI Taxonomy" id="2502781"/>
    <lineage>
        <taxon>Bacteria</taxon>
        <taxon>Pseudomonadati</taxon>
        <taxon>Bacteroidota</taxon>
        <taxon>Cytophagia</taxon>
        <taxon>Cytophagales</taxon>
        <taxon>Hymenobacteraceae</taxon>
        <taxon>Hymenobacter</taxon>
    </lineage>
</organism>
<protein>
    <submittedName>
        <fullName evidence="17">TonB-dependent receptor</fullName>
    </submittedName>
</protein>
<evidence type="ECO:0000256" key="6">
    <source>
        <dbReference type="ARBA" id="ARBA00022729"/>
    </source>
</evidence>
<dbReference type="KEGG" id="hyj:FHG12_12280"/>
<dbReference type="PROSITE" id="PS52016">
    <property type="entry name" value="TONB_DEPENDENT_REC_3"/>
    <property type="match status" value="1"/>
</dbReference>
<dbReference type="SUPFAM" id="SSF49464">
    <property type="entry name" value="Carboxypeptidase regulatory domain-like"/>
    <property type="match status" value="1"/>
</dbReference>
<dbReference type="EMBL" id="CP040896">
    <property type="protein sequence ID" value="QDA60832.1"/>
    <property type="molecule type" value="Genomic_DNA"/>
</dbReference>
<keyword evidence="3 12" id="KW-1134">Transmembrane beta strand</keyword>
<dbReference type="SUPFAM" id="SSF56935">
    <property type="entry name" value="Porins"/>
    <property type="match status" value="1"/>
</dbReference>
<keyword evidence="17" id="KW-0675">Receptor</keyword>
<dbReference type="InterPro" id="IPR010917">
    <property type="entry name" value="TonB_rcpt_CS"/>
</dbReference>
<evidence type="ECO:0000259" key="16">
    <source>
        <dbReference type="Pfam" id="PF07715"/>
    </source>
</evidence>
<dbReference type="Pfam" id="PF07715">
    <property type="entry name" value="Plug"/>
    <property type="match status" value="1"/>
</dbReference>
<dbReference type="Pfam" id="PF13715">
    <property type="entry name" value="CarbopepD_reg_2"/>
    <property type="match status" value="1"/>
</dbReference>
<feature type="signal peptide" evidence="14">
    <location>
        <begin position="1"/>
        <end position="21"/>
    </location>
</feature>
<keyword evidence="9 13" id="KW-0798">TonB box</keyword>
<gene>
    <name evidence="17" type="ORF">FHG12_12280</name>
</gene>
<keyword evidence="18" id="KW-1185">Reference proteome</keyword>
<keyword evidence="2 12" id="KW-0813">Transport</keyword>
<dbReference type="PANTHER" id="PTHR32552:SF68">
    <property type="entry name" value="FERRICHROME OUTER MEMBRANE TRANSPORTER_PHAGE RECEPTOR"/>
    <property type="match status" value="1"/>
</dbReference>
<evidence type="ECO:0000256" key="2">
    <source>
        <dbReference type="ARBA" id="ARBA00022448"/>
    </source>
</evidence>
<dbReference type="PANTHER" id="PTHR32552">
    <property type="entry name" value="FERRICHROME IRON RECEPTOR-RELATED"/>
    <property type="match status" value="1"/>
</dbReference>
<evidence type="ECO:0000256" key="8">
    <source>
        <dbReference type="ARBA" id="ARBA00023065"/>
    </source>
</evidence>
<evidence type="ECO:0000313" key="17">
    <source>
        <dbReference type="EMBL" id="QDA60832.1"/>
    </source>
</evidence>
<dbReference type="RefSeq" id="WP_139516006.1">
    <property type="nucleotide sequence ID" value="NZ_CP040896.1"/>
</dbReference>
<evidence type="ECO:0000313" key="18">
    <source>
        <dbReference type="Proteomes" id="UP000305398"/>
    </source>
</evidence>
<sequence length="813" mass="88990">MKKVLGFGAALLALPLTTAWAQGPVSGSITDARTGAALPGASIVLDGTATGAATDASGAFTLPAVPAGAHELRISFIGYRQLVQAVQGQPAAQQVRLALAPADFVTGEAVVTATRANEKTGTTYTNVSNEQLQARNFGQDLPYLLDQTPSVVVNSDGGTGVGYTGIRVRGTDNTRINVTLNGVPVNEAESHGVFFVDLPDLASSVQSIQVQRGVGTSTNGAGAFGASLNVETTGLRTQPYADVNNSAGSYGTWKSTIAAGTGLINSHFTLDARVSRLQSEGYVDRSASRLGSLYLAGTYSGKNTLVRAMVLTGREKTGQAWYGLADSLLTKKRRLNEAGTDYGQHFPAYRNQTDNYQQDYYQLLVSHQFGPNWNLSVTPFWTRGGGYYEEYKVGQDFAKYGISGPVYAARAAGGLDTITSTDVIRRRWLKTDLYGATYSLQYRPETGRLTELTLGGATIGYRGQHFDELTWAQYGLNIPESGYRYYSEPNALKTDANGYARAVYQLAEPLSAFVDLQYRYVKYTFFGPLASGEKGQQSTYFHFFNPKAGLTYILPHSITAYASYAVAQREPTRTDYTDTPAERRPVSEKLQNVEAGLRRNAGVFQWSANYYLMLYRNQLVLSGKLDDVGNPIHNNVRDSYRTGVELTSAAQVAKQLTISANATFSRNKIKNYIDYLADYDNGGEAATRYRETDISFSPAVIVGNTLEYQPVSGLRLAVLSKYVGKQYLDNTASNDRSIDSYFVNDLRLRYAFQPGKLGLRNVEVALLVNNIFSTRYESNGYTYGYIEGGQAQYFNYHYPQAPRNFLASLNLHF</sequence>
<dbReference type="InterPro" id="IPR012910">
    <property type="entry name" value="Plug_dom"/>
</dbReference>
<dbReference type="InterPro" id="IPR008969">
    <property type="entry name" value="CarboxyPept-like_regulatory"/>
</dbReference>
<dbReference type="AlphaFoldDB" id="A0A5B8A3S7"/>
<evidence type="ECO:0000256" key="13">
    <source>
        <dbReference type="RuleBase" id="RU003357"/>
    </source>
</evidence>
<dbReference type="Gene3D" id="2.60.40.1120">
    <property type="entry name" value="Carboxypeptidase-like, regulatory domain"/>
    <property type="match status" value="1"/>
</dbReference>
<dbReference type="PROSITE" id="PS01156">
    <property type="entry name" value="TONB_DEPENDENT_REC_2"/>
    <property type="match status" value="1"/>
</dbReference>
<dbReference type="GO" id="GO:0009279">
    <property type="term" value="C:cell outer membrane"/>
    <property type="evidence" value="ECO:0007669"/>
    <property type="project" value="UniProtKB-SubCell"/>
</dbReference>
<evidence type="ECO:0000256" key="9">
    <source>
        <dbReference type="ARBA" id="ARBA00023077"/>
    </source>
</evidence>
<dbReference type="Gene3D" id="2.40.170.20">
    <property type="entry name" value="TonB-dependent receptor, beta-barrel domain"/>
    <property type="match status" value="1"/>
</dbReference>
<dbReference type="InterPro" id="IPR037066">
    <property type="entry name" value="Plug_dom_sf"/>
</dbReference>
<proteinExistence type="inferred from homology"/>
<evidence type="ECO:0000256" key="1">
    <source>
        <dbReference type="ARBA" id="ARBA00004571"/>
    </source>
</evidence>
<dbReference type="OrthoDB" id="9761152at2"/>
<evidence type="ECO:0000256" key="10">
    <source>
        <dbReference type="ARBA" id="ARBA00023136"/>
    </source>
</evidence>
<dbReference type="InterPro" id="IPR039426">
    <property type="entry name" value="TonB-dep_rcpt-like"/>
</dbReference>
<dbReference type="InterPro" id="IPR036942">
    <property type="entry name" value="Beta-barrel_TonB_sf"/>
</dbReference>
<evidence type="ECO:0000256" key="3">
    <source>
        <dbReference type="ARBA" id="ARBA00022452"/>
    </source>
</evidence>
<dbReference type="Gene3D" id="2.170.130.10">
    <property type="entry name" value="TonB-dependent receptor, plug domain"/>
    <property type="match status" value="1"/>
</dbReference>
<feature type="domain" description="TonB-dependent receptor-like beta-barrel" evidence="15">
    <location>
        <begin position="330"/>
        <end position="771"/>
    </location>
</feature>
<evidence type="ECO:0000256" key="4">
    <source>
        <dbReference type="ARBA" id="ARBA00022496"/>
    </source>
</evidence>
<keyword evidence="10 12" id="KW-0472">Membrane</keyword>
<keyword evidence="7" id="KW-0408">Iron</keyword>
<keyword evidence="6 14" id="KW-0732">Signal</keyword>
<evidence type="ECO:0000256" key="11">
    <source>
        <dbReference type="ARBA" id="ARBA00023237"/>
    </source>
</evidence>
<evidence type="ECO:0000256" key="7">
    <source>
        <dbReference type="ARBA" id="ARBA00023004"/>
    </source>
</evidence>
<keyword evidence="4" id="KW-0410">Iron transport</keyword>
<keyword evidence="8" id="KW-0406">Ion transport</keyword>
<evidence type="ECO:0000256" key="14">
    <source>
        <dbReference type="SAM" id="SignalP"/>
    </source>
</evidence>
<comment type="similarity">
    <text evidence="12 13">Belongs to the TonB-dependent receptor family.</text>
</comment>
<dbReference type="InterPro" id="IPR000531">
    <property type="entry name" value="Beta-barrel_TonB"/>
</dbReference>
<accession>A0A5B8A3S7</accession>
<evidence type="ECO:0000259" key="15">
    <source>
        <dbReference type="Pfam" id="PF00593"/>
    </source>
</evidence>
<dbReference type="Pfam" id="PF00593">
    <property type="entry name" value="TonB_dep_Rec_b-barrel"/>
    <property type="match status" value="1"/>
</dbReference>
<reference evidence="17 18" key="1">
    <citation type="submission" date="2019-06" db="EMBL/GenBank/DDBJ databases">
        <authorList>
            <person name="Srinivasan S."/>
        </authorList>
    </citation>
    <scope>NUCLEOTIDE SEQUENCE [LARGE SCALE GENOMIC DNA]</scope>
    <source>
        <strain evidence="17 18">17J68-5</strain>
    </source>
</reference>
<keyword evidence="11 12" id="KW-0998">Cell outer membrane</keyword>
<feature type="domain" description="TonB-dependent receptor plug" evidence="16">
    <location>
        <begin position="118"/>
        <end position="226"/>
    </location>
</feature>
<dbReference type="Proteomes" id="UP000305398">
    <property type="component" value="Chromosome"/>
</dbReference>
<evidence type="ECO:0000256" key="12">
    <source>
        <dbReference type="PROSITE-ProRule" id="PRU01360"/>
    </source>
</evidence>
<feature type="chain" id="PRO_5022881917" evidence="14">
    <location>
        <begin position="22"/>
        <end position="813"/>
    </location>
</feature>
<keyword evidence="5 12" id="KW-0812">Transmembrane</keyword>
<evidence type="ECO:0000256" key="5">
    <source>
        <dbReference type="ARBA" id="ARBA00022692"/>
    </source>
</evidence>
<dbReference type="GO" id="GO:0015344">
    <property type="term" value="F:siderophore uptake transmembrane transporter activity"/>
    <property type="evidence" value="ECO:0007669"/>
    <property type="project" value="TreeGrafter"/>
</dbReference>
<comment type="subcellular location">
    <subcellularLocation>
        <location evidence="1 12">Cell outer membrane</location>
        <topology evidence="1 12">Multi-pass membrane protein</topology>
    </subcellularLocation>
</comment>
<name>A0A5B8A3S7_9BACT</name>